<dbReference type="AlphaFoldDB" id="C8TFE7"/>
<feature type="region of interest" description="Disordered" evidence="1">
    <location>
        <begin position="51"/>
        <end position="83"/>
    </location>
</feature>
<organism evidence="2">
    <name type="scientific">Oryza sativa subsp. indica</name>
    <name type="common">Rice</name>
    <dbReference type="NCBI Taxonomy" id="39946"/>
    <lineage>
        <taxon>Eukaryota</taxon>
        <taxon>Viridiplantae</taxon>
        <taxon>Streptophyta</taxon>
        <taxon>Embryophyta</taxon>
        <taxon>Tracheophyta</taxon>
        <taxon>Spermatophyta</taxon>
        <taxon>Magnoliopsida</taxon>
        <taxon>Liliopsida</taxon>
        <taxon>Poales</taxon>
        <taxon>Poaceae</taxon>
        <taxon>BOP clade</taxon>
        <taxon>Oryzoideae</taxon>
        <taxon>Oryzeae</taxon>
        <taxon>Oryzinae</taxon>
        <taxon>Oryza</taxon>
        <taxon>Oryza sativa</taxon>
    </lineage>
</organism>
<proteinExistence type="predicted"/>
<name>C8TFE7_ORYSI</name>
<dbReference type="EMBL" id="AP009089">
    <property type="protein sequence ID" value="BAI39869.1"/>
    <property type="molecule type" value="Genomic_DNA"/>
</dbReference>
<evidence type="ECO:0000313" key="2">
    <source>
        <dbReference type="EMBL" id="BAI39869.1"/>
    </source>
</evidence>
<gene>
    <name evidence="2" type="primary">K0122H06.33</name>
</gene>
<sequence>MGRDGIERSGGKYFPNIPYGGIRVICPDAAARVPGRATKLGRVTPHHVIAATSEAASVRRERGGSGNRRRRRQQRKEAMAASPKAQFSSEVKSFCVSHWIYGHKFKVLNVV</sequence>
<evidence type="ECO:0000256" key="1">
    <source>
        <dbReference type="SAM" id="MobiDB-lite"/>
    </source>
</evidence>
<reference evidence="2" key="1">
    <citation type="journal article" date="2009" name="Plant J.">
        <title>Comparative analysis of complete orthologous centromeres from two subspecies of rice reveals rapid variation of centromere organization and structure.</title>
        <authorList>
            <person name="Wu J."/>
            <person name="Fujisawa M."/>
            <person name="Tian Z."/>
            <person name="Yamagata H."/>
            <person name="Kamiya K."/>
            <person name="Shibata M."/>
            <person name="Hosokawa S."/>
            <person name="Ito Y."/>
            <person name="Hamada M."/>
            <person name="Katagiri S."/>
            <person name="Kurita K."/>
            <person name="Yamamoto M."/>
            <person name="Kikuta A."/>
            <person name="Machita K."/>
            <person name="Karasawa W."/>
            <person name="Kanamori H."/>
            <person name="Namiki N."/>
            <person name="Mizuno H."/>
            <person name="Ma J."/>
            <person name="Sasaki T."/>
            <person name="Matsumoto T."/>
        </authorList>
    </citation>
    <scope>NUCLEOTIDE SEQUENCE</scope>
</reference>
<accession>C8TFE7</accession>
<protein>
    <submittedName>
        <fullName evidence="2">Uncharacterized protein K0122H06.33</fullName>
    </submittedName>
</protein>